<dbReference type="AlphaFoldDB" id="F6ULK0"/>
<dbReference type="InterPro" id="IPR000240">
    <property type="entry name" value="Serpin_B9/Maspin"/>
</dbReference>
<evidence type="ECO:0000256" key="5">
    <source>
        <dbReference type="ARBA" id="ARBA00022900"/>
    </source>
</evidence>
<dbReference type="Gene3D" id="3.30.497.10">
    <property type="entry name" value="Antithrombin, subunit I, domain 2"/>
    <property type="match status" value="1"/>
</dbReference>
<sequence length="375" mass="42452">MSTLTAASSTFALNLLKILGEKDPQENVFYSPLSIFSALAMVYQGARKNTSAQMAQVLALNQDGEFRQGLQALLTEINKSGTQYVLKTANRLFGEKSYDFLSSFKEDCLKFYNAELEQVNFAQESEKSREHINAWVEGKTEGKISELLSAGSIDPLTKLVLVNALYFKGKWDKEFKKDNTRERAFKISKSKEKPVQMMYKKATFKFTYIGKVSTQILELPYVGEELSMLIMLPNENTDLSTVEKELSYEKFADWTNPDMMDSTEVEVFLPRFKLQENYDLKSVLIRLGMSDAFEEGRADFTGMSSRGDLALSTVVHQSFVEVNEEGTEAAAATGAIMMVRCAMRSPRFFADHPFLFFIRHNQTKSILFCGRVCSP</sequence>
<dbReference type="Pfam" id="PF00079">
    <property type="entry name" value="Serpin"/>
    <property type="match status" value="1"/>
</dbReference>
<evidence type="ECO:0000256" key="6">
    <source>
        <dbReference type="ARBA" id="ARBA00022990"/>
    </source>
</evidence>
<dbReference type="InterPro" id="IPR023795">
    <property type="entry name" value="Serpin_CS"/>
</dbReference>
<dbReference type="GO" id="GO:0005615">
    <property type="term" value="C:extracellular space"/>
    <property type="evidence" value="ECO:0000318"/>
    <property type="project" value="GO_Central"/>
</dbReference>
<evidence type="ECO:0000313" key="12">
    <source>
        <dbReference type="Ensembl" id="ENSOANP00000003356.3"/>
    </source>
</evidence>
<dbReference type="GO" id="GO:0004867">
    <property type="term" value="F:serine-type endopeptidase inhibitor activity"/>
    <property type="evidence" value="ECO:0000318"/>
    <property type="project" value="GO_Central"/>
</dbReference>
<gene>
    <name evidence="12" type="primary">SERPINB8</name>
</gene>
<evidence type="ECO:0000256" key="1">
    <source>
        <dbReference type="ARBA" id="ARBA00004496"/>
    </source>
</evidence>
<dbReference type="InterPro" id="IPR000215">
    <property type="entry name" value="Serpin_fam"/>
</dbReference>
<organism evidence="12 13">
    <name type="scientific">Ornithorhynchus anatinus</name>
    <name type="common">Duckbill platypus</name>
    <dbReference type="NCBI Taxonomy" id="9258"/>
    <lineage>
        <taxon>Eukaryota</taxon>
        <taxon>Metazoa</taxon>
        <taxon>Chordata</taxon>
        <taxon>Craniata</taxon>
        <taxon>Vertebrata</taxon>
        <taxon>Euteleostomi</taxon>
        <taxon>Mammalia</taxon>
        <taxon>Monotremata</taxon>
        <taxon>Ornithorhynchidae</taxon>
        <taxon>Ornithorhynchus</taxon>
    </lineage>
</organism>
<accession>F6ULK0</accession>
<evidence type="ECO:0000259" key="11">
    <source>
        <dbReference type="SMART" id="SM00093"/>
    </source>
</evidence>
<dbReference type="Ensembl" id="ENSOANT00000003357.3">
    <property type="protein sequence ID" value="ENSOANP00000003356.3"/>
    <property type="gene ID" value="ENSOANG00000002112.3"/>
</dbReference>
<dbReference type="PROSITE" id="PS00284">
    <property type="entry name" value="SERPIN"/>
    <property type="match status" value="1"/>
</dbReference>
<dbReference type="STRING" id="9258.ENSOANP00000003356"/>
<name>F6ULK0_ORNAN</name>
<reference evidence="12 13" key="1">
    <citation type="journal article" date="2008" name="Nature">
        <title>Genome analysis of the platypus reveals unique signatures of evolution.</title>
        <authorList>
            <person name="Warren W.C."/>
            <person name="Hillier L.W."/>
            <person name="Marshall Graves J.A."/>
            <person name="Birney E."/>
            <person name="Ponting C.P."/>
            <person name="Grutzner F."/>
            <person name="Belov K."/>
            <person name="Miller W."/>
            <person name="Clarke L."/>
            <person name="Chinwalla A.T."/>
            <person name="Yang S.P."/>
            <person name="Heger A."/>
            <person name="Locke D.P."/>
            <person name="Miethke P."/>
            <person name="Waters P.D."/>
            <person name="Veyrunes F."/>
            <person name="Fulton L."/>
            <person name="Fulton B."/>
            <person name="Graves T."/>
            <person name="Wallis J."/>
            <person name="Puente X.S."/>
            <person name="Lopez-Otin C."/>
            <person name="Ordonez G.R."/>
            <person name="Eichler E.E."/>
            <person name="Chen L."/>
            <person name="Cheng Z."/>
            <person name="Deakin J.E."/>
            <person name="Alsop A."/>
            <person name="Thompson K."/>
            <person name="Kirby P."/>
            <person name="Papenfuss A.T."/>
            <person name="Wakefield M.J."/>
            <person name="Olender T."/>
            <person name="Lancet D."/>
            <person name="Huttley G.A."/>
            <person name="Smit A.F."/>
            <person name="Pask A."/>
            <person name="Temple-Smith P."/>
            <person name="Batzer M.A."/>
            <person name="Walker J.A."/>
            <person name="Konkel M.K."/>
            <person name="Harris R.S."/>
            <person name="Whittington C.M."/>
            <person name="Wong E.S."/>
            <person name="Gemmell N.J."/>
            <person name="Buschiazzo E."/>
            <person name="Vargas Jentzsch I.M."/>
            <person name="Merkel A."/>
            <person name="Schmitz J."/>
            <person name="Zemann A."/>
            <person name="Churakov G."/>
            <person name="Kriegs J.O."/>
            <person name="Brosius J."/>
            <person name="Murchison E.P."/>
            <person name="Sachidanandam R."/>
            <person name="Smith C."/>
            <person name="Hannon G.J."/>
            <person name="Tsend-Ayush E."/>
            <person name="McMillan D."/>
            <person name="Attenborough R."/>
            <person name="Rens W."/>
            <person name="Ferguson-Smith M."/>
            <person name="Lefevre C.M."/>
            <person name="Sharp J.A."/>
            <person name="Nicholas K.R."/>
            <person name="Ray D.A."/>
            <person name="Kube M."/>
            <person name="Reinhardt R."/>
            <person name="Pringle T.H."/>
            <person name="Taylor J."/>
            <person name="Jones R.C."/>
            <person name="Nixon B."/>
            <person name="Dacheux J.L."/>
            <person name="Niwa H."/>
            <person name="Sekita Y."/>
            <person name="Huang X."/>
            <person name="Stark A."/>
            <person name="Kheradpour P."/>
            <person name="Kellis M."/>
            <person name="Flicek P."/>
            <person name="Chen Y."/>
            <person name="Webber C."/>
            <person name="Hardison R."/>
            <person name="Nelson J."/>
            <person name="Hallsworth-Pepin K."/>
            <person name="Delehaunty K."/>
            <person name="Markovic C."/>
            <person name="Minx P."/>
            <person name="Feng Y."/>
            <person name="Kremitzki C."/>
            <person name="Mitreva M."/>
            <person name="Glasscock J."/>
            <person name="Wylie T."/>
            <person name="Wohldmann P."/>
            <person name="Thiru P."/>
            <person name="Nhan M.N."/>
            <person name="Pohl C.S."/>
            <person name="Smith S.M."/>
            <person name="Hou S."/>
            <person name="Nefedov M."/>
            <person name="de Jong P.J."/>
            <person name="Renfree M.B."/>
            <person name="Mardis E.R."/>
            <person name="Wilson R.K."/>
        </authorList>
    </citation>
    <scope>NUCLEOTIDE SEQUENCE [LARGE SCALE GENOMIC DNA]</scope>
    <source>
        <strain evidence="12 13">Glennie</strain>
    </source>
</reference>
<keyword evidence="13" id="KW-1185">Reference proteome</keyword>
<dbReference type="HOGENOM" id="CLU_023330_0_2_1"/>
<dbReference type="eggNOG" id="KOG2392">
    <property type="taxonomic scope" value="Eukaryota"/>
</dbReference>
<dbReference type="OrthoDB" id="671595at2759"/>
<dbReference type="FunCoup" id="F6ULK0">
    <property type="interactions" value="196"/>
</dbReference>
<dbReference type="Proteomes" id="UP000002279">
    <property type="component" value="Chromosome X3"/>
</dbReference>
<dbReference type="InterPro" id="IPR023796">
    <property type="entry name" value="Serpin_dom"/>
</dbReference>
<dbReference type="PANTHER" id="PTHR11461">
    <property type="entry name" value="SERINE PROTEASE INHIBITOR, SERPIN"/>
    <property type="match status" value="1"/>
</dbReference>
<dbReference type="PANTHER" id="PTHR11461:SF204">
    <property type="entry name" value="SERPIN B6"/>
    <property type="match status" value="1"/>
</dbReference>
<reference evidence="12" key="3">
    <citation type="submission" date="2025-09" db="UniProtKB">
        <authorList>
            <consortium name="Ensembl"/>
        </authorList>
    </citation>
    <scope>IDENTIFICATION</scope>
    <source>
        <strain evidence="12">Glennie</strain>
    </source>
</reference>
<comment type="function">
    <text evidence="9">Has an important role in epithelial desmosome-mediated cell-cell adhesion.</text>
</comment>
<dbReference type="SMART" id="SM00093">
    <property type="entry name" value="SERPIN"/>
    <property type="match status" value="1"/>
</dbReference>
<dbReference type="OMA" id="DSCCKFY"/>
<dbReference type="Gene3D" id="2.30.39.10">
    <property type="entry name" value="Alpha-1-antitrypsin, domain 1"/>
    <property type="match status" value="1"/>
</dbReference>
<evidence type="ECO:0000256" key="4">
    <source>
        <dbReference type="ARBA" id="ARBA00022690"/>
    </source>
</evidence>
<protein>
    <recommendedName>
        <fullName evidence="8">Serpin B6</fullName>
    </recommendedName>
    <alternativeName>
        <fullName evidence="10">Serpin B8</fullName>
    </alternativeName>
</protein>
<dbReference type="GO" id="GO:0005737">
    <property type="term" value="C:cytoplasm"/>
    <property type="evidence" value="ECO:0000318"/>
    <property type="project" value="GO_Central"/>
</dbReference>
<dbReference type="CDD" id="cd19956">
    <property type="entry name" value="serpinB"/>
    <property type="match status" value="1"/>
</dbReference>
<dbReference type="GO" id="GO:0005829">
    <property type="term" value="C:cytosol"/>
    <property type="evidence" value="ECO:0007669"/>
    <property type="project" value="Ensembl"/>
</dbReference>
<evidence type="ECO:0000256" key="8">
    <source>
        <dbReference type="ARBA" id="ARBA00039202"/>
    </source>
</evidence>
<dbReference type="Bgee" id="ENSOANG00000002112">
    <property type="expression patterns" value="Expressed in ovary and 8 other cell types or tissues"/>
</dbReference>
<comment type="subcellular location">
    <subcellularLocation>
        <location evidence="1">Cytoplasm</location>
    </subcellularLocation>
</comment>
<dbReference type="InterPro" id="IPR042178">
    <property type="entry name" value="Serpin_sf_1"/>
</dbReference>
<keyword evidence="4" id="KW-0646">Protease inhibitor</keyword>
<evidence type="ECO:0000256" key="2">
    <source>
        <dbReference type="ARBA" id="ARBA00006426"/>
    </source>
</evidence>
<dbReference type="SUPFAM" id="SSF56574">
    <property type="entry name" value="Serpins"/>
    <property type="match status" value="1"/>
</dbReference>
<evidence type="ECO:0000256" key="9">
    <source>
        <dbReference type="ARBA" id="ARBA00059476"/>
    </source>
</evidence>
<keyword evidence="6" id="KW-0007">Acetylation</keyword>
<dbReference type="InterPro" id="IPR036186">
    <property type="entry name" value="Serpin_sf"/>
</dbReference>
<evidence type="ECO:0000256" key="7">
    <source>
        <dbReference type="ARBA" id="ARBA00038828"/>
    </source>
</evidence>
<dbReference type="InterPro" id="IPR042185">
    <property type="entry name" value="Serpin_sf_2"/>
</dbReference>
<dbReference type="InParanoid" id="F6ULK0"/>
<keyword evidence="5" id="KW-0722">Serine protease inhibitor</keyword>
<dbReference type="PRINTS" id="PR00676">
    <property type="entry name" value="MASPIN"/>
</dbReference>
<feature type="domain" description="Serpin" evidence="11">
    <location>
        <begin position="13"/>
        <end position="375"/>
    </location>
</feature>
<dbReference type="FunFam" id="3.30.497.10:FF:000018">
    <property type="entry name" value="Serpin family B member 8"/>
    <property type="match status" value="1"/>
</dbReference>
<evidence type="ECO:0000313" key="13">
    <source>
        <dbReference type="Proteomes" id="UP000002279"/>
    </source>
</evidence>
<dbReference type="GO" id="GO:0090136">
    <property type="term" value="P:epithelial cell-cell adhesion"/>
    <property type="evidence" value="ECO:0007669"/>
    <property type="project" value="Ensembl"/>
</dbReference>
<dbReference type="FunFam" id="2.30.39.10:FF:000014">
    <property type="entry name" value="Serpin family B member 9"/>
    <property type="match status" value="1"/>
</dbReference>
<proteinExistence type="inferred from homology"/>
<comment type="subunit">
    <text evidence="7">Forms a complex with the monomeric form of beta-tryptase.</text>
</comment>
<evidence type="ECO:0000256" key="3">
    <source>
        <dbReference type="ARBA" id="ARBA00022490"/>
    </source>
</evidence>
<keyword evidence="3" id="KW-0963">Cytoplasm</keyword>
<comment type="similarity">
    <text evidence="2">Belongs to the serpin family. Ov-serpin subfamily.</text>
</comment>
<evidence type="ECO:0000256" key="10">
    <source>
        <dbReference type="ARBA" id="ARBA00071177"/>
    </source>
</evidence>
<dbReference type="GeneTree" id="ENSGT00940000154835"/>
<reference evidence="12" key="2">
    <citation type="submission" date="2025-08" db="UniProtKB">
        <authorList>
            <consortium name="Ensembl"/>
        </authorList>
    </citation>
    <scope>IDENTIFICATION</scope>
    <source>
        <strain evidence="12">Glennie</strain>
    </source>
</reference>